<gene>
    <name evidence="10" type="ORF">M9Y10_003768</name>
</gene>
<evidence type="ECO:0000259" key="8">
    <source>
        <dbReference type="PROSITE" id="PS50112"/>
    </source>
</evidence>
<evidence type="ECO:0000256" key="1">
    <source>
        <dbReference type="ARBA" id="ARBA00004370"/>
    </source>
</evidence>
<evidence type="ECO:0008006" key="12">
    <source>
        <dbReference type="Google" id="ProtNLM"/>
    </source>
</evidence>
<feature type="transmembrane region" description="Helical" evidence="7">
    <location>
        <begin position="41"/>
        <end position="57"/>
    </location>
</feature>
<organism evidence="10 11">
    <name type="scientific">Tritrichomonas musculus</name>
    <dbReference type="NCBI Taxonomy" id="1915356"/>
    <lineage>
        <taxon>Eukaryota</taxon>
        <taxon>Metamonada</taxon>
        <taxon>Parabasalia</taxon>
        <taxon>Tritrichomonadida</taxon>
        <taxon>Tritrichomonadidae</taxon>
        <taxon>Tritrichomonas</taxon>
    </lineage>
</organism>
<feature type="transmembrane region" description="Helical" evidence="7">
    <location>
        <begin position="1156"/>
        <end position="1175"/>
    </location>
</feature>
<feature type="transmembrane region" description="Helical" evidence="7">
    <location>
        <begin position="231"/>
        <end position="251"/>
    </location>
</feature>
<dbReference type="InterPro" id="IPR035965">
    <property type="entry name" value="PAS-like_dom_sf"/>
</dbReference>
<sequence length="1558" mass="175885">MKTENQTISQSATPISNSFLSSNVKYGGLVKKKASKRLRNYLFLLIGYIDTISPHFLSMHTVISFFRIFQLIGPSLFVASERFFIKGTLEQKIISYLSVIFHIVPVEYRFTATIYIEVIYFVITLIYFIILISSALIYKTTSKLPKQVISAFSAIDRSIMFLIHPIALQMASQDVSRLIMGMPTYTPKIISIVGAAITYFCCLLYCYAYAKTMSITLIFRPSSLLTTSNVPQLYLMFATFLLTVFSGLSTYLSKIPYVILVFLTSILSILTSMTVFLPASFVRTLDMRLVFSAGMAGGLLSFYVAIYGIIDLHASMVVLFLGIGIFVVVMIITFPLIDNYERKCLKKLDQIADEQNVEVHFTKPSSLIRHACIGYKYAHPVCLDWSIFKAGSEIWANSSDIWSMFGKFVAIYPEENNLLSYIIRSIATKKLKGNFAKQTIAQGRTILTQRETSLSPELKRKMQHVGKAVHHSKRKLRHIWDIVIQGNTHEMETAVNNAYKTVIKTEAEFNHVLVQYPNNRFIARSYARFLQEIKADLKGFQEWVEKVKILQRGLAATVDNTNVLGIEAFPNLPRVLSVKNDGGAMAATGETESAFQLDVDIEEDQVTEQMSGIRDQINSLTIPSLRFISIMSVINFLILMVVPVIVIYFVSKSYTNSLNQPLEFMYYLSYLRTLANQLPSFSFRSIFEDYPENKPLFNKLDYSDIELDSLGYHNSSKSQYKYLIKELTTNLEAIGQFRSYKVDNPILAKASNQTYKSVLPYQFYHNNGSFSYIYVSIQSALMDYTIQLSKLSTLEKVEESTLISPIVMNPLVNTEMVSNACSFCILMLTEYLKSLVNDMEKIMLIVFIVCVIFFVIYYGLITYLQIHKVESNKHEIYSCLTSLPKNVVSGLAEALRILKKDSEGTRTTEHDTEYSKQEDNILKIFATAGDDHASISIDRYIFIIGNILMLVIEIVLTLFLTEMFKKVTKKLVLNGPHLNYIFGSTAYMMEAMNIVNIAAASGTEYFNYTSPPRLYLVNLKRSNEYFSYYYQHARYGGNTSLDTPFAYFKQVNDEAIEKYKCEDESAIPVTYKDIYSCFDPDQQTTLFIGMVSKLTLPVVYGNASQINCSDQMMDDMWFVSAILLYQSFFYPMFGSILPQLKKTIDSAIPDTFPSCIAMLVIAFIIVIIVNVFVTIDSAKLKFALSLLLHVQSSVIMQTQKIIDVLNGHFTSKNKDSKTRNQRFFTEVVSSLPDSIIIINNQMEITAANKSTERIYNVNSSDLVGTKINDFLTSSKFSDDMSSLVANASTVAAAVQPTNALYKKENGSANHLELSCITFNQFFVLTTRDVTRMFVYNTLIEEERAKSDKLLASILPPSLVVRVQKGEKNISFAVQSATILFLDIVSFTPWCASNTAAMVMQTLNTMFKLLDNKLATHQTATKIKCIGDCYMCAGGIFDEVNQPNVHAKEIVEFGQESIDCIRQLDKENGLSLQIRVGINTGGPIVAGVLGTEKPTFEILGPAINMAQQMEHHGVPMQVHISRSVYELVYGGAFVIKERGQIEIKSGKVITYLVQDKNAQ</sequence>
<feature type="domain" description="PAS" evidence="8">
    <location>
        <begin position="1220"/>
        <end position="1271"/>
    </location>
</feature>
<keyword evidence="3" id="KW-0547">Nucleotide-binding</keyword>
<keyword evidence="6" id="KW-0456">Lyase</keyword>
<dbReference type="SMART" id="SM00044">
    <property type="entry name" value="CYCc"/>
    <property type="match status" value="1"/>
</dbReference>
<feature type="transmembrane region" description="Helical" evidence="7">
    <location>
        <begin position="289"/>
        <end position="310"/>
    </location>
</feature>
<name>A0ABR2JQI5_9EUKA</name>
<dbReference type="InterPro" id="IPR029787">
    <property type="entry name" value="Nucleotide_cyclase"/>
</dbReference>
<evidence type="ECO:0000313" key="11">
    <source>
        <dbReference type="Proteomes" id="UP001470230"/>
    </source>
</evidence>
<feature type="transmembrane region" description="Helical" evidence="7">
    <location>
        <begin position="189"/>
        <end position="210"/>
    </location>
</feature>
<feature type="transmembrane region" description="Helical" evidence="7">
    <location>
        <begin position="118"/>
        <end position="137"/>
    </location>
</feature>
<feature type="transmembrane region" description="Helical" evidence="7">
    <location>
        <begin position="940"/>
        <end position="960"/>
    </location>
</feature>
<comment type="subcellular location">
    <subcellularLocation>
        <location evidence="1">Membrane</location>
    </subcellularLocation>
</comment>
<dbReference type="PANTHER" id="PTHR11920">
    <property type="entry name" value="GUANYLYL CYCLASE"/>
    <property type="match status" value="1"/>
</dbReference>
<evidence type="ECO:0000256" key="3">
    <source>
        <dbReference type="ARBA" id="ARBA00022741"/>
    </source>
</evidence>
<dbReference type="Gene3D" id="3.30.450.20">
    <property type="entry name" value="PAS domain"/>
    <property type="match status" value="1"/>
</dbReference>
<dbReference type="InterPro" id="IPR001054">
    <property type="entry name" value="A/G_cyclase"/>
</dbReference>
<keyword evidence="11" id="KW-1185">Reference proteome</keyword>
<dbReference type="Pfam" id="PF13426">
    <property type="entry name" value="PAS_9"/>
    <property type="match status" value="1"/>
</dbReference>
<dbReference type="PROSITE" id="PS50112">
    <property type="entry name" value="PAS"/>
    <property type="match status" value="1"/>
</dbReference>
<feature type="transmembrane region" description="Helical" evidence="7">
    <location>
        <begin position="627"/>
        <end position="650"/>
    </location>
</feature>
<keyword evidence="4 7" id="KW-1133">Transmembrane helix</keyword>
<comment type="caution">
    <text evidence="10">The sequence shown here is derived from an EMBL/GenBank/DDBJ whole genome shotgun (WGS) entry which is preliminary data.</text>
</comment>
<evidence type="ECO:0000256" key="2">
    <source>
        <dbReference type="ARBA" id="ARBA00022692"/>
    </source>
</evidence>
<dbReference type="InterPro" id="IPR050401">
    <property type="entry name" value="Cyclic_nucleotide_synthase"/>
</dbReference>
<proteinExistence type="predicted"/>
<keyword evidence="5 7" id="KW-0472">Membrane</keyword>
<feature type="transmembrane region" description="Helical" evidence="7">
    <location>
        <begin position="316"/>
        <end position="337"/>
    </location>
</feature>
<protein>
    <recommendedName>
        <fullName evidence="12">Adenylate and Guanylate cyclase catalytic domain containing protein</fullName>
    </recommendedName>
</protein>
<reference evidence="10 11" key="1">
    <citation type="submission" date="2024-04" db="EMBL/GenBank/DDBJ databases">
        <title>Tritrichomonas musculus Genome.</title>
        <authorList>
            <person name="Alves-Ferreira E."/>
            <person name="Grigg M."/>
            <person name="Lorenzi H."/>
            <person name="Galac M."/>
        </authorList>
    </citation>
    <scope>NUCLEOTIDE SEQUENCE [LARGE SCALE GENOMIC DNA]</scope>
    <source>
        <strain evidence="10 11">EAF2021</strain>
    </source>
</reference>
<dbReference type="SUPFAM" id="SSF55073">
    <property type="entry name" value="Nucleotide cyclase"/>
    <property type="match status" value="1"/>
</dbReference>
<dbReference type="Gene3D" id="3.30.70.1230">
    <property type="entry name" value="Nucleotide cyclase"/>
    <property type="match status" value="1"/>
</dbReference>
<feature type="transmembrane region" description="Helical" evidence="7">
    <location>
        <begin position="844"/>
        <end position="866"/>
    </location>
</feature>
<evidence type="ECO:0000256" key="5">
    <source>
        <dbReference type="ARBA" id="ARBA00023136"/>
    </source>
</evidence>
<accession>A0ABR2JQI5</accession>
<dbReference type="SMART" id="SM00091">
    <property type="entry name" value="PAS"/>
    <property type="match status" value="1"/>
</dbReference>
<dbReference type="EMBL" id="JAPFFF010000010">
    <property type="protein sequence ID" value="KAK8881041.1"/>
    <property type="molecule type" value="Genomic_DNA"/>
</dbReference>
<keyword evidence="2 7" id="KW-0812">Transmembrane</keyword>
<evidence type="ECO:0000259" key="9">
    <source>
        <dbReference type="PROSITE" id="PS50125"/>
    </source>
</evidence>
<evidence type="ECO:0000256" key="4">
    <source>
        <dbReference type="ARBA" id="ARBA00022989"/>
    </source>
</evidence>
<feature type="transmembrane region" description="Helical" evidence="7">
    <location>
        <begin position="1116"/>
        <end position="1136"/>
    </location>
</feature>
<evidence type="ECO:0000313" key="10">
    <source>
        <dbReference type="EMBL" id="KAK8881041.1"/>
    </source>
</evidence>
<evidence type="ECO:0000256" key="7">
    <source>
        <dbReference type="SAM" id="Phobius"/>
    </source>
</evidence>
<dbReference type="PANTHER" id="PTHR11920:SF335">
    <property type="entry name" value="GUANYLATE CYCLASE"/>
    <property type="match status" value="1"/>
</dbReference>
<dbReference type="PROSITE" id="PS50125">
    <property type="entry name" value="GUANYLATE_CYCLASE_2"/>
    <property type="match status" value="1"/>
</dbReference>
<dbReference type="CDD" id="cd07302">
    <property type="entry name" value="CHD"/>
    <property type="match status" value="1"/>
</dbReference>
<evidence type="ECO:0000256" key="6">
    <source>
        <dbReference type="ARBA" id="ARBA00023239"/>
    </source>
</evidence>
<feature type="domain" description="Guanylate cyclase" evidence="9">
    <location>
        <begin position="1377"/>
        <end position="1509"/>
    </location>
</feature>
<dbReference type="Proteomes" id="UP001470230">
    <property type="component" value="Unassembled WGS sequence"/>
</dbReference>
<dbReference type="InterPro" id="IPR000014">
    <property type="entry name" value="PAS"/>
</dbReference>
<dbReference type="SUPFAM" id="SSF55785">
    <property type="entry name" value="PYP-like sensor domain (PAS domain)"/>
    <property type="match status" value="1"/>
</dbReference>
<dbReference type="Pfam" id="PF00211">
    <property type="entry name" value="Guanylate_cyc"/>
    <property type="match status" value="1"/>
</dbReference>
<feature type="transmembrane region" description="Helical" evidence="7">
    <location>
        <begin position="257"/>
        <end position="277"/>
    </location>
</feature>